<dbReference type="EMBL" id="KB822711">
    <property type="protein sequence ID" value="ETN46706.1"/>
    <property type="molecule type" value="Genomic_DNA"/>
</dbReference>
<feature type="transmembrane region" description="Helical" evidence="6">
    <location>
        <begin position="289"/>
        <end position="307"/>
    </location>
</feature>
<keyword evidence="2 6" id="KW-0812">Transmembrane</keyword>
<dbReference type="VEuPathDB" id="FungiDB:HMPREF1541_00893"/>
<feature type="transmembrane region" description="Helical" evidence="6">
    <location>
        <begin position="188"/>
        <end position="210"/>
    </location>
</feature>
<dbReference type="PANTHER" id="PTHR42718:SF23">
    <property type="entry name" value="MAJOR FACILITATOR SUPERFAMILY (MFS) PROFILE DOMAIN-CONTAINING PROTEIN"/>
    <property type="match status" value="1"/>
</dbReference>
<evidence type="ECO:0000259" key="7">
    <source>
        <dbReference type="PROSITE" id="PS50850"/>
    </source>
</evidence>
<dbReference type="SUPFAM" id="SSF103473">
    <property type="entry name" value="MFS general substrate transporter"/>
    <property type="match status" value="1"/>
</dbReference>
<feature type="transmembrane region" description="Helical" evidence="6">
    <location>
        <begin position="129"/>
        <end position="151"/>
    </location>
</feature>
<feature type="transmembrane region" description="Helical" evidence="6">
    <location>
        <begin position="328"/>
        <end position="351"/>
    </location>
</feature>
<evidence type="ECO:0000313" key="9">
    <source>
        <dbReference type="Proteomes" id="UP000030752"/>
    </source>
</evidence>
<sequence>MTVDNKPAIDLSLAGLTGTSAIAGPPPAQESDILETQPTNTSDGDYGARPPYFQSTFKECLFVLTTTVAVGQSSIFGGAILTMTASISKSLHMTDAELTWLWAAQNLAGGAFLLLFGRVADLFGRRWMLVASLGSYAVVLLVAGFATSAVYADVMSGLLGVCAAAAVPPAIGKLGAVYAQPSWRKNRAFACFSAGYPVGFVLGAFIAGVATQVSSWRAALWTMSVVFGGFTILALWTVPKDEEQQLSIGWRTWREFDVLGALLTVAGIGMFTASFTLTGDAPKGWAQEYVIVLLVLGAVCVAAFLWWQAVCKTPLMPLRVFRDKNFSILLTVLSLGNMSFAGNLFWITLLWQRIERQSPLQVAVRLLPSGMGGILVNITAGFIMHRVSNKLLMVIASISMAVASSLWSATGPDLSYWDLSFVAQICSVIGVDFMFTVTNMYVMSSLPAHQQSIAGGIFNTVTRLVSTVGLAVQTAVYNGAGGASEGPDSLRYRPYQATVWVSLAGTCIGLALVPWLTLGTQGHRKKVS</sequence>
<dbReference type="Pfam" id="PF07690">
    <property type="entry name" value="MFS_1"/>
    <property type="match status" value="1"/>
</dbReference>
<dbReference type="GO" id="GO:0016020">
    <property type="term" value="C:membrane"/>
    <property type="evidence" value="ECO:0007669"/>
    <property type="project" value="UniProtKB-SubCell"/>
</dbReference>
<dbReference type="InterPro" id="IPR020846">
    <property type="entry name" value="MFS_dom"/>
</dbReference>
<feature type="domain" description="Major facilitator superfamily (MFS) profile" evidence="7">
    <location>
        <begin position="62"/>
        <end position="521"/>
    </location>
</feature>
<evidence type="ECO:0000256" key="3">
    <source>
        <dbReference type="ARBA" id="ARBA00022989"/>
    </source>
</evidence>
<gene>
    <name evidence="8" type="ORF">HMPREF1541_00893</name>
</gene>
<evidence type="ECO:0000256" key="4">
    <source>
        <dbReference type="ARBA" id="ARBA00023136"/>
    </source>
</evidence>
<feature type="transmembrane region" description="Helical" evidence="6">
    <location>
        <begin position="61"/>
        <end position="87"/>
    </location>
</feature>
<dbReference type="GO" id="GO:0022857">
    <property type="term" value="F:transmembrane transporter activity"/>
    <property type="evidence" value="ECO:0007669"/>
    <property type="project" value="InterPro"/>
</dbReference>
<dbReference type="HOGENOM" id="CLU_000960_27_3_1"/>
<proteinExistence type="predicted"/>
<feature type="transmembrane region" description="Helical" evidence="6">
    <location>
        <begin position="99"/>
        <end position="117"/>
    </location>
</feature>
<feature type="compositionally biased region" description="Polar residues" evidence="5">
    <location>
        <begin position="34"/>
        <end position="43"/>
    </location>
</feature>
<dbReference type="AlphaFoldDB" id="W2SD99"/>
<feature type="transmembrane region" description="Helical" evidence="6">
    <location>
        <begin position="216"/>
        <end position="238"/>
    </location>
</feature>
<dbReference type="InParanoid" id="W2SD99"/>
<keyword evidence="3 6" id="KW-1133">Transmembrane helix</keyword>
<reference evidence="8 9" key="1">
    <citation type="submission" date="2013-03" db="EMBL/GenBank/DDBJ databases">
        <title>The Genome Sequence of Phialophora europaea CBS 101466.</title>
        <authorList>
            <consortium name="The Broad Institute Genomics Platform"/>
            <person name="Cuomo C."/>
            <person name="de Hoog S."/>
            <person name="Gorbushina A."/>
            <person name="Walker B."/>
            <person name="Young S.K."/>
            <person name="Zeng Q."/>
            <person name="Gargeya S."/>
            <person name="Fitzgerald M."/>
            <person name="Haas B."/>
            <person name="Abouelleil A."/>
            <person name="Allen A.W."/>
            <person name="Alvarado L."/>
            <person name="Arachchi H.M."/>
            <person name="Berlin A.M."/>
            <person name="Chapman S.B."/>
            <person name="Gainer-Dewar J."/>
            <person name="Goldberg J."/>
            <person name="Griggs A."/>
            <person name="Gujja S."/>
            <person name="Hansen M."/>
            <person name="Howarth C."/>
            <person name="Imamovic A."/>
            <person name="Ireland A."/>
            <person name="Larimer J."/>
            <person name="McCowan C."/>
            <person name="Murphy C."/>
            <person name="Pearson M."/>
            <person name="Poon T.W."/>
            <person name="Priest M."/>
            <person name="Roberts A."/>
            <person name="Saif S."/>
            <person name="Shea T."/>
            <person name="Sisk P."/>
            <person name="Sykes S."/>
            <person name="Wortman J."/>
            <person name="Nusbaum C."/>
            <person name="Birren B."/>
        </authorList>
    </citation>
    <scope>NUCLEOTIDE SEQUENCE [LARGE SCALE GENOMIC DNA]</scope>
    <source>
        <strain evidence="8 9">CBS 101466</strain>
    </source>
</reference>
<feature type="transmembrane region" description="Helical" evidence="6">
    <location>
        <begin position="454"/>
        <end position="477"/>
    </location>
</feature>
<dbReference type="Proteomes" id="UP000030752">
    <property type="component" value="Unassembled WGS sequence"/>
</dbReference>
<feature type="transmembrane region" description="Helical" evidence="6">
    <location>
        <begin position="497"/>
        <end position="518"/>
    </location>
</feature>
<dbReference type="GeneID" id="19968232"/>
<comment type="subcellular location">
    <subcellularLocation>
        <location evidence="1">Membrane</location>
        <topology evidence="1">Multi-pass membrane protein</topology>
    </subcellularLocation>
</comment>
<feature type="region of interest" description="Disordered" evidence="5">
    <location>
        <begin position="25"/>
        <end position="45"/>
    </location>
</feature>
<feature type="transmembrane region" description="Helical" evidence="6">
    <location>
        <begin position="258"/>
        <end position="277"/>
    </location>
</feature>
<dbReference type="OrthoDB" id="2985014at2759"/>
<dbReference type="RefSeq" id="XP_008711418.1">
    <property type="nucleotide sequence ID" value="XM_008713196.1"/>
</dbReference>
<dbReference type="PROSITE" id="PS50850">
    <property type="entry name" value="MFS"/>
    <property type="match status" value="1"/>
</dbReference>
<feature type="transmembrane region" description="Helical" evidence="6">
    <location>
        <begin position="391"/>
        <end position="409"/>
    </location>
</feature>
<dbReference type="Gene3D" id="1.20.1250.20">
    <property type="entry name" value="MFS general substrate transporter like domains"/>
    <property type="match status" value="2"/>
</dbReference>
<evidence type="ECO:0000256" key="2">
    <source>
        <dbReference type="ARBA" id="ARBA00022692"/>
    </source>
</evidence>
<evidence type="ECO:0000256" key="6">
    <source>
        <dbReference type="SAM" id="Phobius"/>
    </source>
</evidence>
<organism evidence="8 9">
    <name type="scientific">Cyphellophora europaea (strain CBS 101466)</name>
    <name type="common">Phialophora europaea</name>
    <dbReference type="NCBI Taxonomy" id="1220924"/>
    <lineage>
        <taxon>Eukaryota</taxon>
        <taxon>Fungi</taxon>
        <taxon>Dikarya</taxon>
        <taxon>Ascomycota</taxon>
        <taxon>Pezizomycotina</taxon>
        <taxon>Eurotiomycetes</taxon>
        <taxon>Chaetothyriomycetidae</taxon>
        <taxon>Chaetothyriales</taxon>
        <taxon>Cyphellophoraceae</taxon>
        <taxon>Cyphellophora</taxon>
    </lineage>
</organism>
<dbReference type="InterPro" id="IPR036259">
    <property type="entry name" value="MFS_trans_sf"/>
</dbReference>
<feature type="transmembrane region" description="Helical" evidence="6">
    <location>
        <begin position="421"/>
        <end position="442"/>
    </location>
</feature>
<protein>
    <recommendedName>
        <fullName evidence="7">Major facilitator superfamily (MFS) profile domain-containing protein</fullName>
    </recommendedName>
</protein>
<evidence type="ECO:0000256" key="5">
    <source>
        <dbReference type="SAM" id="MobiDB-lite"/>
    </source>
</evidence>
<dbReference type="STRING" id="1220924.W2SD99"/>
<accession>W2SD99</accession>
<name>W2SD99_CYPE1</name>
<evidence type="ECO:0000313" key="8">
    <source>
        <dbReference type="EMBL" id="ETN46706.1"/>
    </source>
</evidence>
<keyword evidence="9" id="KW-1185">Reference proteome</keyword>
<dbReference type="eggNOG" id="KOG0254">
    <property type="taxonomic scope" value="Eukaryota"/>
</dbReference>
<dbReference type="InterPro" id="IPR011701">
    <property type="entry name" value="MFS"/>
</dbReference>
<feature type="transmembrane region" description="Helical" evidence="6">
    <location>
        <begin position="157"/>
        <end position="176"/>
    </location>
</feature>
<evidence type="ECO:0000256" key="1">
    <source>
        <dbReference type="ARBA" id="ARBA00004141"/>
    </source>
</evidence>
<keyword evidence="4 6" id="KW-0472">Membrane</keyword>
<dbReference type="PANTHER" id="PTHR42718">
    <property type="entry name" value="MAJOR FACILITATOR SUPERFAMILY MULTIDRUG TRANSPORTER MFSC"/>
    <property type="match status" value="1"/>
</dbReference>
<feature type="transmembrane region" description="Helical" evidence="6">
    <location>
        <begin position="363"/>
        <end position="384"/>
    </location>
</feature>